<keyword evidence="1" id="KW-1133">Transmembrane helix</keyword>
<gene>
    <name evidence="2" type="ORF">UW82_C0051G0006</name>
</gene>
<feature type="transmembrane region" description="Helical" evidence="1">
    <location>
        <begin position="109"/>
        <end position="132"/>
    </location>
</feature>
<comment type="caution">
    <text evidence="2">The sequence shown here is derived from an EMBL/GenBank/DDBJ whole genome shotgun (WGS) entry which is preliminary data.</text>
</comment>
<reference evidence="2 3" key="1">
    <citation type="journal article" date="2015" name="Nature">
        <title>rRNA introns, odd ribosomes, and small enigmatic genomes across a large radiation of phyla.</title>
        <authorList>
            <person name="Brown C.T."/>
            <person name="Hug L.A."/>
            <person name="Thomas B.C."/>
            <person name="Sharon I."/>
            <person name="Castelle C.J."/>
            <person name="Singh A."/>
            <person name="Wilkins M.J."/>
            <person name="Williams K.H."/>
            <person name="Banfield J.F."/>
        </authorList>
    </citation>
    <scope>NUCLEOTIDE SEQUENCE [LARGE SCALE GENOMIC DNA]</scope>
</reference>
<evidence type="ECO:0000256" key="1">
    <source>
        <dbReference type="SAM" id="Phobius"/>
    </source>
</evidence>
<name>A0A0G1MQ75_UNCKA</name>
<proteinExistence type="predicted"/>
<evidence type="ECO:0000313" key="2">
    <source>
        <dbReference type="EMBL" id="KKT82962.1"/>
    </source>
</evidence>
<dbReference type="AlphaFoldDB" id="A0A0G1MQ75"/>
<dbReference type="EMBL" id="LCJU01000051">
    <property type="protein sequence ID" value="KKT82962.1"/>
    <property type="molecule type" value="Genomic_DNA"/>
</dbReference>
<protein>
    <submittedName>
        <fullName evidence="2">Uncharacterized protein</fullName>
    </submittedName>
</protein>
<keyword evidence="1" id="KW-0812">Transmembrane</keyword>
<evidence type="ECO:0000313" key="3">
    <source>
        <dbReference type="Proteomes" id="UP000034504"/>
    </source>
</evidence>
<dbReference type="Proteomes" id="UP000034504">
    <property type="component" value="Unassembled WGS sequence"/>
</dbReference>
<keyword evidence="1" id="KW-0472">Membrane</keyword>
<sequence>MFSKLLVKLIDEAIVPAIYLITARVVSLVFIAHLFNIRVSLGSQGFVYNSQADYMLVNSYSLLFMIGALCIGLAHIVVKSVVFHDTHITPPLAAKLFSAKAQHLIQDSFHLYSQGVIWMSYLYFLTIGAWVMSMFDILYTWVVYVAFGLAVLFSYVFIVDVSDKK</sequence>
<accession>A0A0G1MQ75</accession>
<feature type="transmembrane region" description="Helical" evidence="1">
    <location>
        <begin position="12"/>
        <end position="35"/>
    </location>
</feature>
<organism evidence="2 3">
    <name type="scientific">candidate division WWE3 bacterium GW2011_GWC2_44_9</name>
    <dbReference type="NCBI Taxonomy" id="1619125"/>
    <lineage>
        <taxon>Bacteria</taxon>
        <taxon>Katanobacteria</taxon>
    </lineage>
</organism>
<feature type="transmembrane region" description="Helical" evidence="1">
    <location>
        <begin position="138"/>
        <end position="159"/>
    </location>
</feature>
<feature type="transmembrane region" description="Helical" evidence="1">
    <location>
        <begin position="55"/>
        <end position="78"/>
    </location>
</feature>